<dbReference type="InterPro" id="IPR001789">
    <property type="entry name" value="Sig_transdc_resp-reg_receiver"/>
</dbReference>
<evidence type="ECO:0000313" key="3">
    <source>
        <dbReference type="EMBL" id="GHE62012.1"/>
    </source>
</evidence>
<dbReference type="Pfam" id="PF00072">
    <property type="entry name" value="Response_reg"/>
    <property type="match status" value="1"/>
</dbReference>
<keyword evidence="1" id="KW-0597">Phosphoprotein</keyword>
<dbReference type="RefSeq" id="WP_189629748.1">
    <property type="nucleotide sequence ID" value="NZ_BNAG01000002.1"/>
</dbReference>
<organism evidence="3 4">
    <name type="scientific">Roseivirga thermotolerans</name>
    <dbReference type="NCBI Taxonomy" id="1758176"/>
    <lineage>
        <taxon>Bacteria</taxon>
        <taxon>Pseudomonadati</taxon>
        <taxon>Bacteroidota</taxon>
        <taxon>Cytophagia</taxon>
        <taxon>Cytophagales</taxon>
        <taxon>Roseivirgaceae</taxon>
        <taxon>Roseivirga</taxon>
    </lineage>
</organism>
<gene>
    <name evidence="3" type="ORF">GCM10011340_16440</name>
</gene>
<feature type="modified residue" description="4-aspartylphosphate" evidence="1">
    <location>
        <position position="64"/>
    </location>
</feature>
<evidence type="ECO:0000313" key="4">
    <source>
        <dbReference type="Proteomes" id="UP000658258"/>
    </source>
</evidence>
<dbReference type="PROSITE" id="PS50110">
    <property type="entry name" value="RESPONSE_REGULATORY"/>
    <property type="match status" value="1"/>
</dbReference>
<dbReference type="InterPro" id="IPR011006">
    <property type="entry name" value="CheY-like_superfamily"/>
</dbReference>
<keyword evidence="4" id="KW-1185">Reference proteome</keyword>
<accession>A0ABQ3I7P5</accession>
<proteinExistence type="predicted"/>
<dbReference type="PANTHER" id="PTHR44520:SF2">
    <property type="entry name" value="RESPONSE REGULATOR RCP1"/>
    <property type="match status" value="1"/>
</dbReference>
<sequence>MEKKLKCILLVDDDAATNFLNSMVVEEAECCERCVVAKSGMEALEFLKSSENGEYPQPDLIFLDINMPGMNGWQFLEHYEKLHIDQKAKVVIVMLTTSLNPDDLEKSKSTNVEGFIHKPLTEEILKKIIDKNF</sequence>
<protein>
    <submittedName>
        <fullName evidence="3">Response regulator</fullName>
    </submittedName>
</protein>
<dbReference type="Proteomes" id="UP000658258">
    <property type="component" value="Unassembled WGS sequence"/>
</dbReference>
<dbReference type="EMBL" id="BNAG01000002">
    <property type="protein sequence ID" value="GHE62012.1"/>
    <property type="molecule type" value="Genomic_DNA"/>
</dbReference>
<dbReference type="PANTHER" id="PTHR44520">
    <property type="entry name" value="RESPONSE REGULATOR RCP1-RELATED"/>
    <property type="match status" value="1"/>
</dbReference>
<name>A0ABQ3I7P5_9BACT</name>
<dbReference type="SMART" id="SM00448">
    <property type="entry name" value="REC"/>
    <property type="match status" value="1"/>
</dbReference>
<dbReference type="Gene3D" id="3.40.50.2300">
    <property type="match status" value="1"/>
</dbReference>
<comment type="caution">
    <text evidence="3">The sequence shown here is derived from an EMBL/GenBank/DDBJ whole genome shotgun (WGS) entry which is preliminary data.</text>
</comment>
<evidence type="ECO:0000259" key="2">
    <source>
        <dbReference type="PROSITE" id="PS50110"/>
    </source>
</evidence>
<dbReference type="SUPFAM" id="SSF52172">
    <property type="entry name" value="CheY-like"/>
    <property type="match status" value="1"/>
</dbReference>
<feature type="domain" description="Response regulatory" evidence="2">
    <location>
        <begin position="7"/>
        <end position="133"/>
    </location>
</feature>
<evidence type="ECO:0000256" key="1">
    <source>
        <dbReference type="PROSITE-ProRule" id="PRU00169"/>
    </source>
</evidence>
<reference evidence="4" key="1">
    <citation type="journal article" date="2019" name="Int. J. Syst. Evol. Microbiol.">
        <title>The Global Catalogue of Microorganisms (GCM) 10K type strain sequencing project: providing services to taxonomists for standard genome sequencing and annotation.</title>
        <authorList>
            <consortium name="The Broad Institute Genomics Platform"/>
            <consortium name="The Broad Institute Genome Sequencing Center for Infectious Disease"/>
            <person name="Wu L."/>
            <person name="Ma J."/>
        </authorList>
    </citation>
    <scope>NUCLEOTIDE SEQUENCE [LARGE SCALE GENOMIC DNA]</scope>
    <source>
        <strain evidence="4">CGMCC 1.15111</strain>
    </source>
</reference>
<dbReference type="InterPro" id="IPR052893">
    <property type="entry name" value="TCS_response_regulator"/>
</dbReference>